<dbReference type="AlphaFoldDB" id="A0A8J3JW15"/>
<proteinExistence type="predicted"/>
<name>A0A8J3JW15_9ACTN</name>
<organism evidence="1 2">
    <name type="scientific">Catellatospora chokoriensis</name>
    <dbReference type="NCBI Taxonomy" id="310353"/>
    <lineage>
        <taxon>Bacteria</taxon>
        <taxon>Bacillati</taxon>
        <taxon>Actinomycetota</taxon>
        <taxon>Actinomycetes</taxon>
        <taxon>Micromonosporales</taxon>
        <taxon>Micromonosporaceae</taxon>
        <taxon>Catellatospora</taxon>
    </lineage>
</organism>
<accession>A0A8J3JW15</accession>
<keyword evidence="2" id="KW-1185">Reference proteome</keyword>
<dbReference type="Proteomes" id="UP000619293">
    <property type="component" value="Unassembled WGS sequence"/>
</dbReference>
<gene>
    <name evidence="1" type="ORF">Cch02nite_55500</name>
</gene>
<comment type="caution">
    <text evidence="1">The sequence shown here is derived from an EMBL/GenBank/DDBJ whole genome shotgun (WGS) entry which is preliminary data.</text>
</comment>
<evidence type="ECO:0000313" key="2">
    <source>
        <dbReference type="Proteomes" id="UP000619293"/>
    </source>
</evidence>
<evidence type="ECO:0000313" key="1">
    <source>
        <dbReference type="EMBL" id="GIF92106.1"/>
    </source>
</evidence>
<reference evidence="1 2" key="1">
    <citation type="submission" date="2021-01" db="EMBL/GenBank/DDBJ databases">
        <title>Whole genome shotgun sequence of Catellatospora chokoriensis NBRC 107358.</title>
        <authorList>
            <person name="Komaki H."/>
            <person name="Tamura T."/>
        </authorList>
    </citation>
    <scope>NUCLEOTIDE SEQUENCE [LARGE SCALE GENOMIC DNA]</scope>
    <source>
        <strain evidence="1 2">NBRC 107358</strain>
    </source>
</reference>
<sequence length="230" mass="23855">MRIPLGLIIGGVVVVVATSVGIASCSGSDDDENTAAPSPAPPAKVRVELVKVMSTATEDDLGDDEFYVLGGASLPATQYAPAAAWGNVAPPIEIASDGAWHDFDQGKVFFDGPAAGVDAVHISAVAYDEDSDSQDWSDTAQLTSAIGGRLAKVNGKVGAGGKAASAAGDIAMIVEGIRSFDADDELGQYDNDIPVLGPETEILTWKIDHDAGFLGSSYHYEVQLKVTRYV</sequence>
<dbReference type="RefSeq" id="WP_191841871.1">
    <property type="nucleotide sequence ID" value="NZ_BAAALB010000016.1"/>
</dbReference>
<protein>
    <submittedName>
        <fullName evidence="1">Uncharacterized protein</fullName>
    </submittedName>
</protein>
<dbReference type="EMBL" id="BONG01000041">
    <property type="protein sequence ID" value="GIF92106.1"/>
    <property type="molecule type" value="Genomic_DNA"/>
</dbReference>
<dbReference type="PROSITE" id="PS51257">
    <property type="entry name" value="PROKAR_LIPOPROTEIN"/>
    <property type="match status" value="1"/>
</dbReference>